<dbReference type="AlphaFoldDB" id="A0A3P7IXX9"/>
<name>A0A3P7IXX9_STRVU</name>
<feature type="domain" description="Peptidase C1A papain C-terminal" evidence="1">
    <location>
        <begin position="1"/>
        <end position="165"/>
    </location>
</feature>
<organism evidence="2 3">
    <name type="scientific">Strongylus vulgaris</name>
    <name type="common">Blood worm</name>
    <dbReference type="NCBI Taxonomy" id="40348"/>
    <lineage>
        <taxon>Eukaryota</taxon>
        <taxon>Metazoa</taxon>
        <taxon>Ecdysozoa</taxon>
        <taxon>Nematoda</taxon>
        <taxon>Chromadorea</taxon>
        <taxon>Rhabditida</taxon>
        <taxon>Rhabditina</taxon>
        <taxon>Rhabditomorpha</taxon>
        <taxon>Strongyloidea</taxon>
        <taxon>Strongylidae</taxon>
        <taxon>Strongylus</taxon>
    </lineage>
</organism>
<proteinExistence type="predicted"/>
<dbReference type="Gene3D" id="3.90.70.10">
    <property type="entry name" value="Cysteine proteinases"/>
    <property type="match status" value="1"/>
</dbReference>
<reference evidence="2 3" key="1">
    <citation type="submission" date="2018-11" db="EMBL/GenBank/DDBJ databases">
        <authorList>
            <consortium name="Pathogen Informatics"/>
        </authorList>
    </citation>
    <scope>NUCLEOTIDE SEQUENCE [LARGE SCALE GENOMIC DNA]</scope>
</reference>
<dbReference type="GO" id="GO:0008234">
    <property type="term" value="F:cysteine-type peptidase activity"/>
    <property type="evidence" value="ECO:0007669"/>
    <property type="project" value="InterPro"/>
</dbReference>
<dbReference type="EMBL" id="UYYB01027332">
    <property type="protein sequence ID" value="VDM72803.1"/>
    <property type="molecule type" value="Genomic_DNA"/>
</dbReference>
<dbReference type="Proteomes" id="UP000270094">
    <property type="component" value="Unassembled WGS sequence"/>
</dbReference>
<evidence type="ECO:0000313" key="3">
    <source>
        <dbReference type="Proteomes" id="UP000270094"/>
    </source>
</evidence>
<accession>A0A3P7IXX9</accession>
<dbReference type="SUPFAM" id="SSF54001">
    <property type="entry name" value="Cysteine proteinases"/>
    <property type="match status" value="1"/>
</dbReference>
<sequence length="166" mass="18777">MSDRLCIASNEKNQTLISDTDIMSCCGWFCGDGCDGGYAMSAWSHVIRKGACTGGSYGQRNVCKPYPFRPCGHHTKHPIYEQCPKERQSTPKCSSKCSPEYNKTYKEDLIHAKKAHYLETSETEIQKEIMANGPVQATFKAYTDFLTYEKGIYKVNIIFCSLRNFP</sequence>
<dbReference type="InterPro" id="IPR038765">
    <property type="entry name" value="Papain-like_cys_pep_sf"/>
</dbReference>
<dbReference type="GO" id="GO:0006508">
    <property type="term" value="P:proteolysis"/>
    <property type="evidence" value="ECO:0007669"/>
    <property type="project" value="InterPro"/>
</dbReference>
<evidence type="ECO:0000313" key="2">
    <source>
        <dbReference type="EMBL" id="VDM72803.1"/>
    </source>
</evidence>
<dbReference type="OrthoDB" id="10058785at2759"/>
<protein>
    <recommendedName>
        <fullName evidence="1">Peptidase C1A papain C-terminal domain-containing protein</fullName>
    </recommendedName>
</protein>
<dbReference type="SMART" id="SM00645">
    <property type="entry name" value="Pept_C1"/>
    <property type="match status" value="1"/>
</dbReference>
<dbReference type="Pfam" id="PF00112">
    <property type="entry name" value="Peptidase_C1"/>
    <property type="match status" value="1"/>
</dbReference>
<evidence type="ECO:0000259" key="1">
    <source>
        <dbReference type="SMART" id="SM00645"/>
    </source>
</evidence>
<keyword evidence="3" id="KW-1185">Reference proteome</keyword>
<dbReference type="InterPro" id="IPR000668">
    <property type="entry name" value="Peptidase_C1A_C"/>
</dbReference>
<gene>
    <name evidence="2" type="ORF">SVUK_LOCUS7801</name>
</gene>